<dbReference type="GO" id="GO:0008270">
    <property type="term" value="F:zinc ion binding"/>
    <property type="evidence" value="ECO:0007669"/>
    <property type="project" value="UniProtKB-UniRule"/>
</dbReference>
<evidence type="ECO:0000256" key="4">
    <source>
        <dbReference type="ARBA" id="ARBA00022723"/>
    </source>
</evidence>
<dbReference type="EMBL" id="CAJVPV010002294">
    <property type="protein sequence ID" value="CAG8522874.1"/>
    <property type="molecule type" value="Genomic_DNA"/>
</dbReference>
<dbReference type="InterPro" id="IPR051639">
    <property type="entry name" value="BCD1"/>
</dbReference>
<dbReference type="Pfam" id="PF04438">
    <property type="entry name" value="zf-HIT"/>
    <property type="match status" value="1"/>
</dbReference>
<dbReference type="InterPro" id="IPR007529">
    <property type="entry name" value="Znf_HIT"/>
</dbReference>
<dbReference type="GO" id="GO:0048254">
    <property type="term" value="P:snoRNA localization"/>
    <property type="evidence" value="ECO:0007669"/>
    <property type="project" value="TreeGrafter"/>
</dbReference>
<evidence type="ECO:0000256" key="10">
    <source>
        <dbReference type="ARBA" id="ARBA00061949"/>
    </source>
</evidence>
<dbReference type="Proteomes" id="UP000789342">
    <property type="component" value="Unassembled WGS sequence"/>
</dbReference>
<evidence type="ECO:0000256" key="6">
    <source>
        <dbReference type="ARBA" id="ARBA00022833"/>
    </source>
</evidence>
<keyword evidence="7" id="KW-0832">Ubl conjugation</keyword>
<feature type="domain" description="HIT-type" evidence="14">
    <location>
        <begin position="41"/>
        <end position="75"/>
    </location>
</feature>
<evidence type="ECO:0000256" key="9">
    <source>
        <dbReference type="ARBA" id="ARBA00049654"/>
    </source>
</evidence>
<comment type="similarity">
    <text evidence="9">Belongs to the BCD1 family.</text>
</comment>
<evidence type="ECO:0000256" key="5">
    <source>
        <dbReference type="ARBA" id="ARBA00022771"/>
    </source>
</evidence>
<proteinExistence type="inferred from homology"/>
<evidence type="ECO:0000256" key="3">
    <source>
        <dbReference type="ARBA" id="ARBA00022553"/>
    </source>
</evidence>
<keyword evidence="16" id="KW-1185">Reference proteome</keyword>
<evidence type="ECO:0000256" key="12">
    <source>
        <dbReference type="ARBA" id="ARBA00077531"/>
    </source>
</evidence>
<keyword evidence="2" id="KW-0690">Ribosome biogenesis</keyword>
<evidence type="ECO:0000256" key="8">
    <source>
        <dbReference type="ARBA" id="ARBA00049598"/>
    </source>
</evidence>
<dbReference type="GO" id="GO:0000463">
    <property type="term" value="P:maturation of LSU-rRNA from tricistronic rRNA transcript (SSU-rRNA, 5.8S rRNA, LSU-rRNA)"/>
    <property type="evidence" value="ECO:0007669"/>
    <property type="project" value="TreeGrafter"/>
</dbReference>
<keyword evidence="3" id="KW-0597">Phosphoprotein</keyword>
<keyword evidence="6" id="KW-0862">Zinc</keyword>
<evidence type="ECO:0000313" key="15">
    <source>
        <dbReference type="EMBL" id="CAG8522874.1"/>
    </source>
</evidence>
<evidence type="ECO:0000256" key="1">
    <source>
        <dbReference type="ARBA" id="ARBA00022499"/>
    </source>
</evidence>
<keyword evidence="1" id="KW-1017">Isopeptide bond</keyword>
<comment type="subunit">
    <text evidence="10">Interacts with FBL, SNU13, NOP58, NUFIP1, RUVBL1, RUVBL2 and TAF9. Interacts (via HIT-type zinc finger) with the RUVBL1/RUVBL2 complex in the presence of ADP.</text>
</comment>
<dbReference type="FunFam" id="3.30.60.190:FF:000001">
    <property type="entry name" value="box C/D snoRNA protein 1"/>
    <property type="match status" value="1"/>
</dbReference>
<dbReference type="PROSITE" id="PS51083">
    <property type="entry name" value="ZF_HIT"/>
    <property type="match status" value="1"/>
</dbReference>
<evidence type="ECO:0000313" key="16">
    <source>
        <dbReference type="Proteomes" id="UP000789342"/>
    </source>
</evidence>
<protein>
    <recommendedName>
        <fullName evidence="11">Box C/D snoRNA protein 1</fullName>
    </recommendedName>
    <alternativeName>
        <fullName evidence="12">Zinc finger HIT domain-containing protein 6</fullName>
    </alternativeName>
</protein>
<dbReference type="Gene3D" id="3.30.60.190">
    <property type="match status" value="1"/>
</dbReference>
<reference evidence="15" key="1">
    <citation type="submission" date="2021-06" db="EMBL/GenBank/DDBJ databases">
        <authorList>
            <person name="Kallberg Y."/>
            <person name="Tangrot J."/>
            <person name="Rosling A."/>
        </authorList>
    </citation>
    <scope>NUCLEOTIDE SEQUENCE</scope>
    <source>
        <strain evidence="15">CL551</strain>
    </source>
</reference>
<dbReference type="GO" id="GO:0070761">
    <property type="term" value="C:pre-snoRNP complex"/>
    <property type="evidence" value="ECO:0007669"/>
    <property type="project" value="TreeGrafter"/>
</dbReference>
<evidence type="ECO:0000256" key="11">
    <source>
        <dbReference type="ARBA" id="ARBA00068630"/>
    </source>
</evidence>
<gene>
    <name evidence="15" type="ORF">AMORRO_LOCUS4293</name>
</gene>
<name>A0A9N9ABJ0_9GLOM</name>
<dbReference type="OrthoDB" id="272357at2759"/>
<evidence type="ECO:0000256" key="2">
    <source>
        <dbReference type="ARBA" id="ARBA00022517"/>
    </source>
</evidence>
<keyword evidence="4" id="KW-0479">Metal-binding</keyword>
<dbReference type="PANTHER" id="PTHR13483:SF3">
    <property type="entry name" value="BOX C_D SNORNA PROTEIN 1"/>
    <property type="match status" value="1"/>
</dbReference>
<accession>A0A9N9ABJ0</accession>
<comment type="caution">
    <text evidence="15">The sequence shown here is derived from an EMBL/GenBank/DDBJ whole genome shotgun (WGS) entry which is preliminary data.</text>
</comment>
<dbReference type="CDD" id="cd23023">
    <property type="entry name" value="zf-HIT_BCD1"/>
    <property type="match status" value="1"/>
</dbReference>
<dbReference type="AlphaFoldDB" id="A0A9N9ABJ0"/>
<keyword evidence="5 13" id="KW-0863">Zinc-finger</keyword>
<dbReference type="GO" id="GO:0000492">
    <property type="term" value="P:box C/D snoRNP assembly"/>
    <property type="evidence" value="ECO:0007669"/>
    <property type="project" value="TreeGrafter"/>
</dbReference>
<comment type="function">
    <text evidence="8">Required for box C/D snoRNAs accumulation involved in snoRNA processing, snoRNA transport to the nucleolus and ribosome biogenesis.</text>
</comment>
<dbReference type="SUPFAM" id="SSF144232">
    <property type="entry name" value="HIT/MYND zinc finger-like"/>
    <property type="match status" value="1"/>
</dbReference>
<dbReference type="GO" id="GO:0005634">
    <property type="term" value="C:nucleus"/>
    <property type="evidence" value="ECO:0007669"/>
    <property type="project" value="TreeGrafter"/>
</dbReference>
<dbReference type="PANTHER" id="PTHR13483">
    <property type="entry name" value="BOX C_D SNORNA PROTEIN 1-RELATED"/>
    <property type="match status" value="1"/>
</dbReference>
<evidence type="ECO:0000256" key="13">
    <source>
        <dbReference type="PROSITE-ProRule" id="PRU00453"/>
    </source>
</evidence>
<evidence type="ECO:0000256" key="7">
    <source>
        <dbReference type="ARBA" id="ARBA00022843"/>
    </source>
</evidence>
<organism evidence="15 16">
    <name type="scientific">Acaulospora morrowiae</name>
    <dbReference type="NCBI Taxonomy" id="94023"/>
    <lineage>
        <taxon>Eukaryota</taxon>
        <taxon>Fungi</taxon>
        <taxon>Fungi incertae sedis</taxon>
        <taxon>Mucoromycota</taxon>
        <taxon>Glomeromycotina</taxon>
        <taxon>Glomeromycetes</taxon>
        <taxon>Diversisporales</taxon>
        <taxon>Acaulosporaceae</taxon>
        <taxon>Acaulospora</taxon>
    </lineage>
</organism>
<evidence type="ECO:0000259" key="14">
    <source>
        <dbReference type="PROSITE" id="PS51083"/>
    </source>
</evidence>
<sequence length="173" mass="20426">MSDYFTLNDPLNLILRPDSDENQENCNDSLANPSVPSKEPCQTCHSNEWKYKCPKCEFLSCSLICTKSHKEKYNCDGIRSKISYIPQDKYGYRELMSGQCQLKIFRLLVLYFSKITSVLLDYVWLEDISRVIDSAHRTRIDQKHVTLKFKKRYSKKSQKRWSKLHKKQSTIND</sequence>